<dbReference type="AlphaFoldDB" id="A0A7J0FAB3"/>
<organism evidence="1 2">
    <name type="scientific">Actinidia rufa</name>
    <dbReference type="NCBI Taxonomy" id="165716"/>
    <lineage>
        <taxon>Eukaryota</taxon>
        <taxon>Viridiplantae</taxon>
        <taxon>Streptophyta</taxon>
        <taxon>Embryophyta</taxon>
        <taxon>Tracheophyta</taxon>
        <taxon>Spermatophyta</taxon>
        <taxon>Magnoliopsida</taxon>
        <taxon>eudicotyledons</taxon>
        <taxon>Gunneridae</taxon>
        <taxon>Pentapetalae</taxon>
        <taxon>asterids</taxon>
        <taxon>Ericales</taxon>
        <taxon>Actinidiaceae</taxon>
        <taxon>Actinidia</taxon>
    </lineage>
</organism>
<dbReference type="EMBL" id="BJWL01000010">
    <property type="protein sequence ID" value="GFY95644.1"/>
    <property type="molecule type" value="Genomic_DNA"/>
</dbReference>
<evidence type="ECO:0000313" key="2">
    <source>
        <dbReference type="Proteomes" id="UP000585474"/>
    </source>
</evidence>
<proteinExistence type="predicted"/>
<protein>
    <submittedName>
        <fullName evidence="1">Uncharacterized protein</fullName>
    </submittedName>
</protein>
<dbReference type="Proteomes" id="UP000585474">
    <property type="component" value="Unassembled WGS sequence"/>
</dbReference>
<comment type="caution">
    <text evidence="1">The sequence shown here is derived from an EMBL/GenBank/DDBJ whole genome shotgun (WGS) entry which is preliminary data.</text>
</comment>
<sequence length="180" mass="20968">MTSAHLALITSHSLKSFRNPSIDTRSLPERETNIMTQGEPRSPAESCSFPVSIQIRLPKVDETIAQVFGIFNNPKLDFGWLYFKARPKRTLLRGYPINVKRQKKKFFFIAGDNWEFAHGQSQELEVPKVPRLWSTPDRRCNVLPALNKIEQERFNQILDTPEQGQFYSIKVTYHIYDKKN</sequence>
<evidence type="ECO:0000313" key="1">
    <source>
        <dbReference type="EMBL" id="GFY95644.1"/>
    </source>
</evidence>
<reference evidence="1 2" key="1">
    <citation type="submission" date="2019-07" db="EMBL/GenBank/DDBJ databases">
        <title>De Novo Assembly of kiwifruit Actinidia rufa.</title>
        <authorList>
            <person name="Sugita-Konishi S."/>
            <person name="Sato K."/>
            <person name="Mori E."/>
            <person name="Abe Y."/>
            <person name="Kisaki G."/>
            <person name="Hamano K."/>
            <person name="Suezawa K."/>
            <person name="Otani M."/>
            <person name="Fukuda T."/>
            <person name="Manabe T."/>
            <person name="Gomi K."/>
            <person name="Tabuchi M."/>
            <person name="Akimitsu K."/>
            <person name="Kataoka I."/>
        </authorList>
    </citation>
    <scope>NUCLEOTIDE SEQUENCE [LARGE SCALE GENOMIC DNA]</scope>
    <source>
        <strain evidence="2">cv. Fuchu</strain>
    </source>
</reference>
<gene>
    <name evidence="1" type="ORF">Acr_10g0010290</name>
</gene>
<keyword evidence="2" id="KW-1185">Reference proteome</keyword>
<name>A0A7J0FAB3_9ERIC</name>
<accession>A0A7J0FAB3</accession>